<keyword evidence="1" id="KW-0479">Metal-binding</keyword>
<name>A0A1C3XHA5_9BRAD</name>
<dbReference type="InterPro" id="IPR052721">
    <property type="entry name" value="ET_Amicyanin"/>
</dbReference>
<sequence length="85" mass="9259">MASYNVTIKNFAFSPSQIEIKQGDKVIWTSEDTVAHTVTADGGEFDSGDMVKGDPPFEHTFGTTGEIPYHCDHHGGMRGKVTVKT</sequence>
<dbReference type="AlphaFoldDB" id="A0A1C3XHA5"/>
<dbReference type="Pfam" id="PF00127">
    <property type="entry name" value="Copper-bind"/>
    <property type="match status" value="1"/>
</dbReference>
<organism evidence="4 5">
    <name type="scientific">Bradyrhizobium shewense</name>
    <dbReference type="NCBI Taxonomy" id="1761772"/>
    <lineage>
        <taxon>Bacteria</taxon>
        <taxon>Pseudomonadati</taxon>
        <taxon>Pseudomonadota</taxon>
        <taxon>Alphaproteobacteria</taxon>
        <taxon>Hyphomicrobiales</taxon>
        <taxon>Nitrobacteraceae</taxon>
        <taxon>Bradyrhizobium</taxon>
    </lineage>
</organism>
<keyword evidence="5" id="KW-1185">Reference proteome</keyword>
<evidence type="ECO:0000313" key="5">
    <source>
        <dbReference type="Proteomes" id="UP000199184"/>
    </source>
</evidence>
<dbReference type="GO" id="GO:0009055">
    <property type="term" value="F:electron transfer activity"/>
    <property type="evidence" value="ECO:0007669"/>
    <property type="project" value="InterPro"/>
</dbReference>
<dbReference type="PANTHER" id="PTHR36507">
    <property type="entry name" value="BLL1555 PROTEIN"/>
    <property type="match status" value="1"/>
</dbReference>
<dbReference type="RefSeq" id="WP_091963773.1">
    <property type="nucleotide sequence ID" value="NZ_FMAI01000016.1"/>
</dbReference>
<dbReference type="InterPro" id="IPR008972">
    <property type="entry name" value="Cupredoxin"/>
</dbReference>
<evidence type="ECO:0000313" key="4">
    <source>
        <dbReference type="EMBL" id="SCB51652.1"/>
    </source>
</evidence>
<dbReference type="InterPro" id="IPR000923">
    <property type="entry name" value="BlueCu_1"/>
</dbReference>
<dbReference type="SUPFAM" id="SSF49503">
    <property type="entry name" value="Cupredoxins"/>
    <property type="match status" value="1"/>
</dbReference>
<dbReference type="PANTHER" id="PTHR36507:SF1">
    <property type="entry name" value="BLL1555 PROTEIN"/>
    <property type="match status" value="1"/>
</dbReference>
<reference evidence="5" key="1">
    <citation type="submission" date="2016-08" db="EMBL/GenBank/DDBJ databases">
        <authorList>
            <person name="Varghese N."/>
            <person name="Submissions Spin"/>
        </authorList>
    </citation>
    <scope>NUCLEOTIDE SEQUENCE [LARGE SCALE GENOMIC DNA]</scope>
    <source>
        <strain evidence="5">ERR11</strain>
    </source>
</reference>
<evidence type="ECO:0000259" key="3">
    <source>
        <dbReference type="Pfam" id="PF00127"/>
    </source>
</evidence>
<proteinExistence type="predicted"/>
<evidence type="ECO:0000256" key="2">
    <source>
        <dbReference type="ARBA" id="ARBA00023008"/>
    </source>
</evidence>
<dbReference type="GO" id="GO:0005507">
    <property type="term" value="F:copper ion binding"/>
    <property type="evidence" value="ECO:0007669"/>
    <property type="project" value="InterPro"/>
</dbReference>
<accession>A0A1C3XHA5</accession>
<gene>
    <name evidence="4" type="ORF">GA0061098_101617</name>
</gene>
<dbReference type="Gene3D" id="2.60.40.420">
    <property type="entry name" value="Cupredoxins - blue copper proteins"/>
    <property type="match status" value="1"/>
</dbReference>
<evidence type="ECO:0000256" key="1">
    <source>
        <dbReference type="ARBA" id="ARBA00022723"/>
    </source>
</evidence>
<keyword evidence="2" id="KW-0186">Copper</keyword>
<dbReference type="GeneID" id="93179454"/>
<protein>
    <submittedName>
        <fullName evidence="4">Cupredoxin-like domain-containing protein</fullName>
    </submittedName>
</protein>
<dbReference type="EMBL" id="FMAI01000016">
    <property type="protein sequence ID" value="SCB51652.1"/>
    <property type="molecule type" value="Genomic_DNA"/>
</dbReference>
<dbReference type="Proteomes" id="UP000199184">
    <property type="component" value="Unassembled WGS sequence"/>
</dbReference>
<feature type="domain" description="Blue (type 1) copper" evidence="3">
    <location>
        <begin position="5"/>
        <end position="84"/>
    </location>
</feature>